<dbReference type="GO" id="GO:0005634">
    <property type="term" value="C:nucleus"/>
    <property type="evidence" value="ECO:0007669"/>
    <property type="project" value="UniProtKB-SubCell"/>
</dbReference>
<evidence type="ECO:0000256" key="1">
    <source>
        <dbReference type="ARBA" id="ARBA00004123"/>
    </source>
</evidence>
<evidence type="ECO:0000256" key="6">
    <source>
        <dbReference type="ARBA" id="ARBA00023242"/>
    </source>
</evidence>
<comment type="caution">
    <text evidence="9">The sequence shown here is derived from an EMBL/GenBank/DDBJ whole genome shotgun (WGS) entry which is preliminary data.</text>
</comment>
<evidence type="ECO:0000313" key="9">
    <source>
        <dbReference type="EMBL" id="KAK7361221.1"/>
    </source>
</evidence>
<keyword evidence="10" id="KW-1185">Reference proteome</keyword>
<evidence type="ECO:0000256" key="5">
    <source>
        <dbReference type="ARBA" id="ARBA00023163"/>
    </source>
</evidence>
<dbReference type="InterPro" id="IPR001471">
    <property type="entry name" value="AP2/ERF_dom"/>
</dbReference>
<dbReference type="InterPro" id="IPR036955">
    <property type="entry name" value="AP2/ERF_dom_sf"/>
</dbReference>
<reference evidence="9 10" key="1">
    <citation type="submission" date="2024-01" db="EMBL/GenBank/DDBJ databases">
        <title>The genomes of 5 underutilized Papilionoideae crops provide insights into root nodulation and disease resistanc.</title>
        <authorList>
            <person name="Jiang F."/>
        </authorList>
    </citation>
    <scope>NUCLEOTIDE SEQUENCE [LARGE SCALE GENOMIC DNA]</scope>
    <source>
        <strain evidence="9">LVBAO_FW01</strain>
        <tissue evidence="9">Leaves</tissue>
    </source>
</reference>
<feature type="domain" description="AP2/ERF" evidence="8">
    <location>
        <begin position="39"/>
        <end position="96"/>
    </location>
</feature>
<protein>
    <recommendedName>
        <fullName evidence="8">AP2/ERF domain-containing protein</fullName>
    </recommendedName>
</protein>
<dbReference type="CDD" id="cd00018">
    <property type="entry name" value="AP2"/>
    <property type="match status" value="1"/>
</dbReference>
<evidence type="ECO:0000256" key="7">
    <source>
        <dbReference type="SAM" id="MobiDB-lite"/>
    </source>
</evidence>
<dbReference type="GO" id="GO:0003700">
    <property type="term" value="F:DNA-binding transcription factor activity"/>
    <property type="evidence" value="ECO:0007669"/>
    <property type="project" value="InterPro"/>
</dbReference>
<keyword evidence="6" id="KW-0539">Nucleus</keyword>
<dbReference type="PANTHER" id="PTHR31677:SF146">
    <property type="entry name" value="ETHYLENE-RESPONSIVE TRANSCRIPTION FACTOR ESR2"/>
    <property type="match status" value="1"/>
</dbReference>
<dbReference type="SUPFAM" id="SSF54171">
    <property type="entry name" value="DNA-binding domain"/>
    <property type="match status" value="1"/>
</dbReference>
<gene>
    <name evidence="9" type="ORF">VNO77_03269</name>
</gene>
<evidence type="ECO:0000256" key="2">
    <source>
        <dbReference type="ARBA" id="ARBA00022745"/>
    </source>
</evidence>
<dbReference type="PROSITE" id="PS51032">
    <property type="entry name" value="AP2_ERF"/>
    <property type="match status" value="1"/>
</dbReference>
<keyword evidence="5" id="KW-0804">Transcription</keyword>
<evidence type="ECO:0000256" key="4">
    <source>
        <dbReference type="ARBA" id="ARBA00023125"/>
    </source>
</evidence>
<dbReference type="AlphaFoldDB" id="A0AAN9R6Q9"/>
<evidence type="ECO:0000259" key="8">
    <source>
        <dbReference type="PROSITE" id="PS51032"/>
    </source>
</evidence>
<proteinExistence type="predicted"/>
<accession>A0AAN9R6Q9</accession>
<dbReference type="Gene3D" id="3.30.730.10">
    <property type="entry name" value="AP2/ERF domain"/>
    <property type="match status" value="1"/>
</dbReference>
<dbReference type="EMBL" id="JAYMYQ010000001">
    <property type="protein sequence ID" value="KAK7361221.1"/>
    <property type="molecule type" value="Genomic_DNA"/>
</dbReference>
<dbReference type="FunFam" id="3.30.730.10:FF:000001">
    <property type="entry name" value="Ethylene-responsive transcription factor 2"/>
    <property type="match status" value="1"/>
</dbReference>
<dbReference type="Proteomes" id="UP001367508">
    <property type="component" value="Unassembled WGS sequence"/>
</dbReference>
<dbReference type="PANTHER" id="PTHR31677">
    <property type="entry name" value="AP2 DOMAIN CLASS TRANSCRIPTION FACTOR"/>
    <property type="match status" value="1"/>
</dbReference>
<keyword evidence="2" id="KW-0936">Ethylene signaling pathway</keyword>
<keyword evidence="4" id="KW-0238">DNA-binding</keyword>
<organism evidence="9 10">
    <name type="scientific">Canavalia gladiata</name>
    <name type="common">Sword bean</name>
    <name type="synonym">Dolichos gladiatus</name>
    <dbReference type="NCBI Taxonomy" id="3824"/>
    <lineage>
        <taxon>Eukaryota</taxon>
        <taxon>Viridiplantae</taxon>
        <taxon>Streptophyta</taxon>
        <taxon>Embryophyta</taxon>
        <taxon>Tracheophyta</taxon>
        <taxon>Spermatophyta</taxon>
        <taxon>Magnoliopsida</taxon>
        <taxon>eudicotyledons</taxon>
        <taxon>Gunneridae</taxon>
        <taxon>Pentapetalae</taxon>
        <taxon>rosids</taxon>
        <taxon>fabids</taxon>
        <taxon>Fabales</taxon>
        <taxon>Fabaceae</taxon>
        <taxon>Papilionoideae</taxon>
        <taxon>50 kb inversion clade</taxon>
        <taxon>NPAAA clade</taxon>
        <taxon>indigoferoid/millettioid clade</taxon>
        <taxon>Phaseoleae</taxon>
        <taxon>Canavalia</taxon>
    </lineage>
</organism>
<name>A0AAN9R6Q9_CANGL</name>
<dbReference type="GO" id="GO:0009873">
    <property type="term" value="P:ethylene-activated signaling pathway"/>
    <property type="evidence" value="ECO:0007669"/>
    <property type="project" value="UniProtKB-KW"/>
</dbReference>
<sequence>MEEALRRLNGMSSTQESDPKKYTTKRTLRETGNSGGAMRYRGVRRRPWGRYAAEIRDPQSKERRWLGTFDTAEEAACAYDCAARAMRGVKARTNFVYPDATTEPHLFQPFNVPKQSQHCHVSRFVSNPNVGGGFSSTNQNFNPSLNMLLFRDFLNSSSNPCLVSSSSAQQFHNKSATASGSLNSSYSSSSLLPVSHCLQACCVGNANMTSAVISNYETEVTEAIEEDSDFFPREPSDSGLLEEIVHKFLPKSKPKNFETTLKTETLPVVESLPQPVSDHMVVSDMRMRVPKNEGFGASYDPSMHQFDSLSGGFNTMSMGSEDQFMNHVTECSIMENILQYPELFNSLAARMQNA</sequence>
<comment type="subcellular location">
    <subcellularLocation>
        <location evidence="1">Nucleus</location>
    </subcellularLocation>
</comment>
<dbReference type="PRINTS" id="PR00367">
    <property type="entry name" value="ETHRSPELEMNT"/>
</dbReference>
<keyword evidence="3" id="KW-0805">Transcription regulation</keyword>
<feature type="region of interest" description="Disordered" evidence="7">
    <location>
        <begin position="1"/>
        <end position="39"/>
    </location>
</feature>
<dbReference type="InterPro" id="IPR016177">
    <property type="entry name" value="DNA-bd_dom_sf"/>
</dbReference>
<dbReference type="SMART" id="SM00380">
    <property type="entry name" value="AP2"/>
    <property type="match status" value="1"/>
</dbReference>
<evidence type="ECO:0000256" key="3">
    <source>
        <dbReference type="ARBA" id="ARBA00023015"/>
    </source>
</evidence>
<evidence type="ECO:0000313" key="10">
    <source>
        <dbReference type="Proteomes" id="UP001367508"/>
    </source>
</evidence>
<dbReference type="GO" id="GO:0003677">
    <property type="term" value="F:DNA binding"/>
    <property type="evidence" value="ECO:0007669"/>
    <property type="project" value="UniProtKB-KW"/>
</dbReference>
<dbReference type="Pfam" id="PF00847">
    <property type="entry name" value="AP2"/>
    <property type="match status" value="1"/>
</dbReference>